<keyword evidence="2" id="KW-1185">Reference proteome</keyword>
<name>A0ACB8DYQ8_DERSI</name>
<sequence length="215" mass="25523">MVEYENRSRRNNLLVFGIKESASETDIDLKEAVVKKVFQDKLGVEIKTVERIHRLGRIKKGKTRPVIMRFYDYKEKEHVMKNCYKLKGSSYSVSNDYAPETVWPQVRVPCAMSFLKHFDPSKIPRTRALWMRLTRLTCEIKRVPAHSDKLTTDVCDLIGPNSKRRQHESNVKCIVMILYARDRAWFFMAALRIWRRQSRLPREQERKCPRLSHPE</sequence>
<evidence type="ECO:0000313" key="1">
    <source>
        <dbReference type="EMBL" id="KAH7979523.1"/>
    </source>
</evidence>
<dbReference type="Proteomes" id="UP000821865">
    <property type="component" value="Chromosome 1"/>
</dbReference>
<organism evidence="1 2">
    <name type="scientific">Dermacentor silvarum</name>
    <name type="common">Tick</name>
    <dbReference type="NCBI Taxonomy" id="543639"/>
    <lineage>
        <taxon>Eukaryota</taxon>
        <taxon>Metazoa</taxon>
        <taxon>Ecdysozoa</taxon>
        <taxon>Arthropoda</taxon>
        <taxon>Chelicerata</taxon>
        <taxon>Arachnida</taxon>
        <taxon>Acari</taxon>
        <taxon>Parasitiformes</taxon>
        <taxon>Ixodida</taxon>
        <taxon>Ixodoidea</taxon>
        <taxon>Ixodidae</taxon>
        <taxon>Rhipicephalinae</taxon>
        <taxon>Dermacentor</taxon>
    </lineage>
</organism>
<gene>
    <name evidence="1" type="ORF">HPB49_009750</name>
</gene>
<protein>
    <submittedName>
        <fullName evidence="1">Uncharacterized protein</fullName>
    </submittedName>
</protein>
<accession>A0ACB8DYQ8</accession>
<proteinExistence type="predicted"/>
<evidence type="ECO:0000313" key="2">
    <source>
        <dbReference type="Proteomes" id="UP000821865"/>
    </source>
</evidence>
<comment type="caution">
    <text evidence="1">The sequence shown here is derived from an EMBL/GenBank/DDBJ whole genome shotgun (WGS) entry which is preliminary data.</text>
</comment>
<reference evidence="1" key="1">
    <citation type="submission" date="2020-05" db="EMBL/GenBank/DDBJ databases">
        <title>Large-scale comparative analyses of tick genomes elucidate their genetic diversity and vector capacities.</title>
        <authorList>
            <person name="Jia N."/>
            <person name="Wang J."/>
            <person name="Shi W."/>
            <person name="Du L."/>
            <person name="Sun Y."/>
            <person name="Zhan W."/>
            <person name="Jiang J."/>
            <person name="Wang Q."/>
            <person name="Zhang B."/>
            <person name="Ji P."/>
            <person name="Sakyi L.B."/>
            <person name="Cui X."/>
            <person name="Yuan T."/>
            <person name="Jiang B."/>
            <person name="Yang W."/>
            <person name="Lam T.T.-Y."/>
            <person name="Chang Q."/>
            <person name="Ding S."/>
            <person name="Wang X."/>
            <person name="Zhu J."/>
            <person name="Ruan X."/>
            <person name="Zhao L."/>
            <person name="Wei J."/>
            <person name="Que T."/>
            <person name="Du C."/>
            <person name="Cheng J."/>
            <person name="Dai P."/>
            <person name="Han X."/>
            <person name="Huang E."/>
            <person name="Gao Y."/>
            <person name="Liu J."/>
            <person name="Shao H."/>
            <person name="Ye R."/>
            <person name="Li L."/>
            <person name="Wei W."/>
            <person name="Wang X."/>
            <person name="Wang C."/>
            <person name="Yang T."/>
            <person name="Huo Q."/>
            <person name="Li W."/>
            <person name="Guo W."/>
            <person name="Chen H."/>
            <person name="Zhou L."/>
            <person name="Ni X."/>
            <person name="Tian J."/>
            <person name="Zhou Y."/>
            <person name="Sheng Y."/>
            <person name="Liu T."/>
            <person name="Pan Y."/>
            <person name="Xia L."/>
            <person name="Li J."/>
            <person name="Zhao F."/>
            <person name="Cao W."/>
        </authorList>
    </citation>
    <scope>NUCLEOTIDE SEQUENCE</scope>
    <source>
        <strain evidence="1">Dsil-2018</strain>
    </source>
</reference>
<dbReference type="EMBL" id="CM023470">
    <property type="protein sequence ID" value="KAH7979523.1"/>
    <property type="molecule type" value="Genomic_DNA"/>
</dbReference>